<sequence>MADIVDVVDLTARQQPVQPQTTSGADVIYLDLTQEQIALVQHEYGSGCAGPEKGEGIGYDREYQAKKSRPLDPSTFERKIVKADHTRPCDTCGELSHFSMGAIFREEPYMSGSQAKLCNACFNVQFPEYDVSKFKQKSVRKPELHQRKLCEPCFITEFSDASNVPYDTQYSYNFNHVGAHFSEQAGEHEDEDQYGEDYECASEDFEAAHEEYGEGEEDFEEEDKGAEEEDEGSHESEEDKETEEQLDAQEVNLCTDLALVPGQSVRLRSVSHRACMLPATASAAAAALSAVQLQVQQTNTPKAAPSPAAMPPPVAQPVPAAEPQPSGQHRQTSGHSARVLKRKAAESGFRCG</sequence>
<feature type="region of interest" description="Disordered" evidence="1">
    <location>
        <begin position="298"/>
        <end position="352"/>
    </location>
</feature>
<organism evidence="2 3">
    <name type="scientific">Coccomyxa subellipsoidea</name>
    <dbReference type="NCBI Taxonomy" id="248742"/>
    <lineage>
        <taxon>Eukaryota</taxon>
        <taxon>Viridiplantae</taxon>
        <taxon>Chlorophyta</taxon>
        <taxon>core chlorophytes</taxon>
        <taxon>Trebouxiophyceae</taxon>
        <taxon>Trebouxiophyceae incertae sedis</taxon>
        <taxon>Coccomyxaceae</taxon>
        <taxon>Coccomyxa</taxon>
    </lineage>
</organism>
<name>A0ABR2YF84_9CHLO</name>
<feature type="compositionally biased region" description="Acidic residues" evidence="1">
    <location>
        <begin position="213"/>
        <end position="246"/>
    </location>
</feature>
<evidence type="ECO:0000313" key="2">
    <source>
        <dbReference type="EMBL" id="KAK9904085.1"/>
    </source>
</evidence>
<dbReference type="EMBL" id="JALJOT010000013">
    <property type="protein sequence ID" value="KAK9904085.1"/>
    <property type="molecule type" value="Genomic_DNA"/>
</dbReference>
<feature type="region of interest" description="Disordered" evidence="1">
    <location>
        <begin position="210"/>
        <end position="246"/>
    </location>
</feature>
<evidence type="ECO:0000256" key="1">
    <source>
        <dbReference type="SAM" id="MobiDB-lite"/>
    </source>
</evidence>
<keyword evidence="3" id="KW-1185">Reference proteome</keyword>
<evidence type="ECO:0000313" key="3">
    <source>
        <dbReference type="Proteomes" id="UP001491310"/>
    </source>
</evidence>
<feature type="compositionally biased region" description="Low complexity" evidence="1">
    <location>
        <begin position="298"/>
        <end position="307"/>
    </location>
</feature>
<proteinExistence type="predicted"/>
<protein>
    <recommendedName>
        <fullName evidence="4">Stc1 domain-containing protein</fullName>
    </recommendedName>
</protein>
<accession>A0ABR2YF84</accession>
<comment type="caution">
    <text evidence="2">The sequence shown here is derived from an EMBL/GenBank/DDBJ whole genome shotgun (WGS) entry which is preliminary data.</text>
</comment>
<reference evidence="2 3" key="1">
    <citation type="journal article" date="2024" name="Nat. Commun.">
        <title>Phylogenomics reveals the evolutionary origins of lichenization in chlorophyte algae.</title>
        <authorList>
            <person name="Puginier C."/>
            <person name="Libourel C."/>
            <person name="Otte J."/>
            <person name="Skaloud P."/>
            <person name="Haon M."/>
            <person name="Grisel S."/>
            <person name="Petersen M."/>
            <person name="Berrin J.G."/>
            <person name="Delaux P.M."/>
            <person name="Dal Grande F."/>
            <person name="Keller J."/>
        </authorList>
    </citation>
    <scope>NUCLEOTIDE SEQUENCE [LARGE SCALE GENOMIC DNA]</scope>
    <source>
        <strain evidence="2 3">SAG 216-7</strain>
    </source>
</reference>
<gene>
    <name evidence="2" type="ORF">WJX75_004117</name>
</gene>
<dbReference type="Proteomes" id="UP001491310">
    <property type="component" value="Unassembled WGS sequence"/>
</dbReference>
<feature type="compositionally biased region" description="Pro residues" evidence="1">
    <location>
        <begin position="308"/>
        <end position="322"/>
    </location>
</feature>
<evidence type="ECO:0008006" key="4">
    <source>
        <dbReference type="Google" id="ProtNLM"/>
    </source>
</evidence>